<sequence>MSPCERSAVVLFRDPARGDAYHAALADSHSVVDTIPVLEHQGLLSARDVGRIVGEHGGGRAYAAIVFTSQNAVRVLGQAAAEWTGAGSPAASGGGDRSAQWREFIGVPIFAVGKATGDACRALLPGLAASGPAIRGEACGSAAALAPEIARFCGGQRGGRPPRLAFFCGDQRRDTLPRAIAQSGCAELCEIPAYTTAARRASDVQAELAAVLGRCSARRLWLVLFSPSGARAVVPVVRRLALQGVLSTDAVGPGVVCRFAAIGETTAAELVALGVDARSVARAAEPTAHGVGQALRAAEARPPERAGT</sequence>
<organism evidence="1 2">
    <name type="scientific">Coemansia nantahalensis</name>
    <dbReference type="NCBI Taxonomy" id="2789366"/>
    <lineage>
        <taxon>Eukaryota</taxon>
        <taxon>Fungi</taxon>
        <taxon>Fungi incertae sedis</taxon>
        <taxon>Zoopagomycota</taxon>
        <taxon>Kickxellomycotina</taxon>
        <taxon>Kickxellomycetes</taxon>
        <taxon>Kickxellales</taxon>
        <taxon>Kickxellaceae</taxon>
        <taxon>Coemansia</taxon>
    </lineage>
</organism>
<evidence type="ECO:0000313" key="1">
    <source>
        <dbReference type="EMBL" id="KAJ2775222.1"/>
    </source>
</evidence>
<comment type="caution">
    <text evidence="1">The sequence shown here is derived from an EMBL/GenBank/DDBJ whole genome shotgun (WGS) entry which is preliminary data.</text>
</comment>
<protein>
    <submittedName>
        <fullName evidence="1">Uncharacterized protein</fullName>
    </submittedName>
</protein>
<proteinExistence type="predicted"/>
<name>A0ACC1K7N1_9FUNG</name>
<evidence type="ECO:0000313" key="2">
    <source>
        <dbReference type="Proteomes" id="UP001140234"/>
    </source>
</evidence>
<reference evidence="1" key="1">
    <citation type="submission" date="2022-07" db="EMBL/GenBank/DDBJ databases">
        <title>Phylogenomic reconstructions and comparative analyses of Kickxellomycotina fungi.</title>
        <authorList>
            <person name="Reynolds N.K."/>
            <person name="Stajich J.E."/>
            <person name="Barry K."/>
            <person name="Grigoriev I.V."/>
            <person name="Crous P."/>
            <person name="Smith M.E."/>
        </authorList>
    </citation>
    <scope>NUCLEOTIDE SEQUENCE</scope>
    <source>
        <strain evidence="1">CBS 109366</strain>
    </source>
</reference>
<dbReference type="EMBL" id="JANBUJ010000031">
    <property type="protein sequence ID" value="KAJ2775222.1"/>
    <property type="molecule type" value="Genomic_DNA"/>
</dbReference>
<dbReference type="Proteomes" id="UP001140234">
    <property type="component" value="Unassembled WGS sequence"/>
</dbReference>
<gene>
    <name evidence="1" type="ORF">IWQ57_000501</name>
</gene>
<accession>A0ACC1K7N1</accession>
<keyword evidence="2" id="KW-1185">Reference proteome</keyword>